<protein>
    <recommendedName>
        <fullName evidence="3">Chitin-binding type-2 domain-containing protein</fullName>
    </recommendedName>
</protein>
<proteinExistence type="predicted"/>
<evidence type="ECO:0000313" key="2">
    <source>
        <dbReference type="Proteomes" id="UP001164746"/>
    </source>
</evidence>
<dbReference type="Proteomes" id="UP001164746">
    <property type="component" value="Chromosome 10"/>
</dbReference>
<accession>A0ABY7FA38</accession>
<reference evidence="1" key="1">
    <citation type="submission" date="2022-11" db="EMBL/GenBank/DDBJ databases">
        <title>Centuries of genome instability and evolution in soft-shell clam transmissible cancer (bioRxiv).</title>
        <authorList>
            <person name="Hart S.F.M."/>
            <person name="Yonemitsu M.A."/>
            <person name="Giersch R.M."/>
            <person name="Beal B.F."/>
            <person name="Arriagada G."/>
            <person name="Davis B.W."/>
            <person name="Ostrander E.A."/>
            <person name="Goff S.P."/>
            <person name="Metzger M.J."/>
        </authorList>
    </citation>
    <scope>NUCLEOTIDE SEQUENCE</scope>
    <source>
        <strain evidence="1">MELC-2E11</strain>
        <tissue evidence="1">Siphon/mantle</tissue>
    </source>
</reference>
<sequence>MRLEHLLDNLFKGFLEQPSNFGDPGQCVWYEECGKGFNGGKLNCPAPPSARNAPRLTDPASLQIIKDYCPSLYADNQI</sequence>
<dbReference type="EMBL" id="CP111021">
    <property type="protein sequence ID" value="WAR17659.1"/>
    <property type="molecule type" value="Genomic_DNA"/>
</dbReference>
<organism evidence="1 2">
    <name type="scientific">Mya arenaria</name>
    <name type="common">Soft-shell clam</name>
    <dbReference type="NCBI Taxonomy" id="6604"/>
    <lineage>
        <taxon>Eukaryota</taxon>
        <taxon>Metazoa</taxon>
        <taxon>Spiralia</taxon>
        <taxon>Lophotrochozoa</taxon>
        <taxon>Mollusca</taxon>
        <taxon>Bivalvia</taxon>
        <taxon>Autobranchia</taxon>
        <taxon>Heteroconchia</taxon>
        <taxon>Euheterodonta</taxon>
        <taxon>Imparidentia</taxon>
        <taxon>Neoheterodontei</taxon>
        <taxon>Myida</taxon>
        <taxon>Myoidea</taxon>
        <taxon>Myidae</taxon>
        <taxon>Mya</taxon>
    </lineage>
</organism>
<gene>
    <name evidence="1" type="ORF">MAR_032253</name>
</gene>
<name>A0ABY7FA38_MYAAR</name>
<keyword evidence="2" id="KW-1185">Reference proteome</keyword>
<evidence type="ECO:0008006" key="3">
    <source>
        <dbReference type="Google" id="ProtNLM"/>
    </source>
</evidence>
<evidence type="ECO:0000313" key="1">
    <source>
        <dbReference type="EMBL" id="WAR17659.1"/>
    </source>
</evidence>